<reference evidence="4 5" key="1">
    <citation type="submission" date="2020-08" db="EMBL/GenBank/DDBJ databases">
        <title>Genomic Encyclopedia of Type Strains, Phase III (KMG-III): the genomes of soil and plant-associated and newly described type strains.</title>
        <authorList>
            <person name="Whitman W."/>
        </authorList>
    </citation>
    <scope>NUCLEOTIDE SEQUENCE [LARGE SCALE GENOMIC DNA]</scope>
    <source>
        <strain evidence="4 5">CECT 3313</strain>
    </source>
</reference>
<keyword evidence="4" id="KW-0378">Hydrolase</keyword>
<feature type="domain" description="PDZ" evidence="3">
    <location>
        <begin position="104"/>
        <end position="173"/>
    </location>
</feature>
<gene>
    <name evidence="4" type="ORF">FHS34_006341</name>
</gene>
<comment type="caution">
    <text evidence="4">The sequence shown here is derived from an EMBL/GenBank/DDBJ whole genome shotgun (WGS) entry which is preliminary data.</text>
</comment>
<keyword evidence="4" id="KW-0645">Protease</keyword>
<feature type="transmembrane region" description="Helical" evidence="2">
    <location>
        <begin position="41"/>
        <end position="68"/>
    </location>
</feature>
<evidence type="ECO:0000313" key="4">
    <source>
        <dbReference type="EMBL" id="MBB5930834.1"/>
    </source>
</evidence>
<keyword evidence="2" id="KW-0472">Membrane</keyword>
<dbReference type="Proteomes" id="UP000585836">
    <property type="component" value="Unassembled WGS sequence"/>
</dbReference>
<keyword evidence="2" id="KW-0812">Transmembrane</keyword>
<keyword evidence="2" id="KW-1133">Transmembrane helix</keyword>
<evidence type="ECO:0000259" key="3">
    <source>
        <dbReference type="Pfam" id="PF13180"/>
    </source>
</evidence>
<dbReference type="GO" id="GO:0006508">
    <property type="term" value="P:proteolysis"/>
    <property type="evidence" value="ECO:0007669"/>
    <property type="project" value="UniProtKB-KW"/>
</dbReference>
<feature type="region of interest" description="Disordered" evidence="1">
    <location>
        <begin position="77"/>
        <end position="101"/>
    </location>
</feature>
<protein>
    <submittedName>
        <fullName evidence="4">Membrane-associated protease RseP (Regulator of RpoE activity)</fullName>
    </submittedName>
</protein>
<dbReference type="SUPFAM" id="SSF50156">
    <property type="entry name" value="PDZ domain-like"/>
    <property type="match status" value="1"/>
</dbReference>
<dbReference type="InterPro" id="IPR036034">
    <property type="entry name" value="PDZ_sf"/>
</dbReference>
<accession>A0A7W9Q014</accession>
<sequence>MEQTALRPKPMPGQDRRDDDTPGPARRPHAARRRGRRLRTLLFALCTATVLVLSGVGVGTVGATVIGLSRLAELRRQAPPSAPAAKTPPSAAPDPGRAPHGMTLGLEVVDAEKPGALVVGVHVPGSGYTAGLIRGDVVLQFGSARVDTAADLVRAVTRARPGEAVLLTVRHSEGGYQQLTVTPAVAV</sequence>
<organism evidence="4 5">
    <name type="scientific">Streptomyces echinatus</name>
    <dbReference type="NCBI Taxonomy" id="67293"/>
    <lineage>
        <taxon>Bacteria</taxon>
        <taxon>Bacillati</taxon>
        <taxon>Actinomycetota</taxon>
        <taxon>Actinomycetes</taxon>
        <taxon>Kitasatosporales</taxon>
        <taxon>Streptomycetaceae</taxon>
        <taxon>Streptomyces</taxon>
    </lineage>
</organism>
<dbReference type="AlphaFoldDB" id="A0A7W9Q014"/>
<name>A0A7W9Q014_9ACTN</name>
<evidence type="ECO:0000313" key="5">
    <source>
        <dbReference type="Proteomes" id="UP000585836"/>
    </source>
</evidence>
<dbReference type="Pfam" id="PF13180">
    <property type="entry name" value="PDZ_2"/>
    <property type="match status" value="1"/>
</dbReference>
<dbReference type="Gene3D" id="2.30.42.10">
    <property type="match status" value="1"/>
</dbReference>
<dbReference type="EMBL" id="JACHJK010000013">
    <property type="protein sequence ID" value="MBB5930834.1"/>
    <property type="molecule type" value="Genomic_DNA"/>
</dbReference>
<evidence type="ECO:0000256" key="1">
    <source>
        <dbReference type="SAM" id="MobiDB-lite"/>
    </source>
</evidence>
<evidence type="ECO:0000256" key="2">
    <source>
        <dbReference type="SAM" id="Phobius"/>
    </source>
</evidence>
<keyword evidence="5" id="KW-1185">Reference proteome</keyword>
<dbReference type="RefSeq" id="WP_184971678.1">
    <property type="nucleotide sequence ID" value="NZ_BAAAWF010000049.1"/>
</dbReference>
<dbReference type="GO" id="GO:0008233">
    <property type="term" value="F:peptidase activity"/>
    <property type="evidence" value="ECO:0007669"/>
    <property type="project" value="UniProtKB-KW"/>
</dbReference>
<feature type="region of interest" description="Disordered" evidence="1">
    <location>
        <begin position="1"/>
        <end position="33"/>
    </location>
</feature>
<dbReference type="InterPro" id="IPR001478">
    <property type="entry name" value="PDZ"/>
</dbReference>
<proteinExistence type="predicted"/>